<gene>
    <name evidence="1" type="ORF">EYC84_008346</name>
</gene>
<accession>A0A5M9JGW4</accession>
<evidence type="ECO:0000313" key="1">
    <source>
        <dbReference type="EMBL" id="KAA8567900.1"/>
    </source>
</evidence>
<organism evidence="1 2">
    <name type="scientific">Monilinia fructicola</name>
    <name type="common">Brown rot fungus</name>
    <name type="synonym">Ciboria fructicola</name>
    <dbReference type="NCBI Taxonomy" id="38448"/>
    <lineage>
        <taxon>Eukaryota</taxon>
        <taxon>Fungi</taxon>
        <taxon>Dikarya</taxon>
        <taxon>Ascomycota</taxon>
        <taxon>Pezizomycotina</taxon>
        <taxon>Leotiomycetes</taxon>
        <taxon>Helotiales</taxon>
        <taxon>Sclerotiniaceae</taxon>
        <taxon>Monilinia</taxon>
    </lineage>
</organism>
<comment type="caution">
    <text evidence="1">The sequence shown here is derived from an EMBL/GenBank/DDBJ whole genome shotgun (WGS) entry which is preliminary data.</text>
</comment>
<protein>
    <submittedName>
        <fullName evidence="1">Uncharacterized protein</fullName>
    </submittedName>
</protein>
<dbReference type="EMBL" id="VICG01000010">
    <property type="protein sequence ID" value="KAA8567900.1"/>
    <property type="molecule type" value="Genomic_DNA"/>
</dbReference>
<proteinExistence type="predicted"/>
<evidence type="ECO:0000313" key="2">
    <source>
        <dbReference type="Proteomes" id="UP000322873"/>
    </source>
</evidence>
<dbReference type="AlphaFoldDB" id="A0A5M9JGW4"/>
<reference evidence="1 2" key="1">
    <citation type="submission" date="2019-06" db="EMBL/GenBank/DDBJ databases">
        <title>Genome Sequence of the Brown Rot Fungal Pathogen Monilinia fructicola.</title>
        <authorList>
            <person name="De Miccolis Angelini R.M."/>
            <person name="Landi L."/>
            <person name="Abate D."/>
            <person name="Pollastro S."/>
            <person name="Romanazzi G."/>
            <person name="Faretra F."/>
        </authorList>
    </citation>
    <scope>NUCLEOTIDE SEQUENCE [LARGE SCALE GENOMIC DNA]</scope>
    <source>
        <strain evidence="1 2">Mfrc123</strain>
    </source>
</reference>
<name>A0A5M9JGW4_MONFR</name>
<dbReference type="Proteomes" id="UP000322873">
    <property type="component" value="Unassembled WGS sequence"/>
</dbReference>
<sequence>MLHAPCSMLHANMLYLPKSIHYSTTQLPTINQPRTQAFPFPFPSPPHTLARRISYQTKHRSQTKSR</sequence>
<keyword evidence="2" id="KW-1185">Reference proteome</keyword>